<dbReference type="SUPFAM" id="SSF50978">
    <property type="entry name" value="WD40 repeat-like"/>
    <property type="match status" value="1"/>
</dbReference>
<evidence type="ECO:0000256" key="1">
    <source>
        <dbReference type="ARBA" id="ARBA00022574"/>
    </source>
</evidence>
<dbReference type="PROSITE" id="PS50082">
    <property type="entry name" value="WD_REPEATS_2"/>
    <property type="match status" value="6"/>
</dbReference>
<evidence type="ECO:0000256" key="3">
    <source>
        <dbReference type="PROSITE-ProRule" id="PRU00221"/>
    </source>
</evidence>
<sequence length="1660" mass="181859">MSENGNETFFETADDIERPFASDSEAEYIEPVVIGRRDEQSPRETPFTVIRMFSVLVSHGDAERDTAVAQRVATALSQRGLSVSMGSDAIDAMGLDGRPSVFVAVLSTLFEATLTLREDLLYAHSASIPIAALIIDQSELLTWSVILADRNTVSAADCVGGVAEDGSQWGARLSSFVDKVAALVSRSPDSPPSSVIASQSMVPDAKSRPNSGIFSVQRKPRLSILRPRSSIWNITQAPDVSATNSLARREKLRGSSLLKKYLHPSDISSPESLEVRYARLDATTRIWLINNIAKWVKQSDAEDDTVLWLLGGSGAGKSTAAAALIKHLPQKAGNTHVAWALLSPNLYADTGDIINSLVYRLAESWSDFAKELTDLERKQKPLGFQKTVSSTIPQRLRTLISDPILMALSKAPLSTAPSILFIIDGLEHFENESALNEFILTLKCELQILPPNVKFLFLSEPTDSINQAMSGLNPTHIELEGAYQLKDLKKVHQRLITQSLIANCKYEPEDLDEAVRALTLQCNNSFLYSRFAFEPIRISGIKFKSPHFIHQAIQIFPHNVNALLLGLLTYLYDEETADIDDPQKLDEELSLFRKVFATLMFMKTRVSVKCLSGFIEQPEQQVRTLLARNCALLDIVLMDVNGVNTAHVQLAHACVAEFIASEQCADARFRIMRRAAHAEFALRLLKHATLGLRANPLKLEDPSTWLNEEIPDLEKSLSERVPEHVLYVVKYLGIHFESLAPALQGDGGGQVGRKTVKAVQTLVGVFVSDKLLEWMETLSLLGLLEEVGQKTLRTLLDFITSFKASTRLGAIAGFFARNAVTVARVASKQLLGSSSSASLIDDSSTSPDTSTVPGFIETILPNSPPPTTQTIHLLRDAIQFLTQFQAPIATSSFHVYISAIPFSPPTSLIHKHYRKSADRAAFSSQGTSRRVPIVMRGVCETWPDLVHVIYSHSRLVSAVCVSPDGRWIASASYDCTVRIFEAETGRLYRILEGHTDQVWNLSISSDSAFIVSGGHDETAKTWILQTGECVKTTHAKTFGINRLAITRDGSKLISIQTSDGSVLVRWNIQHETEGKDADSEGVLWKFVGHQGAVGCVAVTVDGNMVASGGIDDCTVRLWDLVSGKGIRTLDGHGIGGVQCVAFSGDGKVLVSGGADETCRVWDVQSGRCLKIFTGHEGCINSVAITSDGRRLVSGSDDQTVRVWELKLDNPTSSSLDMSMSSSRTAHSPSLNSNPYAKTIEAIKITSAGDAVISAGVDDLIHVWHAETGALLRSFEYSILGVSSKREAVHKIARMEGATGVEEFEYSVPEGGFVTSGAVKRLVTVPGGVQVSSDRIEIKKRRNSAGSINSARDSLAIVKVDGRVLMLTKTEVEHIEAQMDAIERGLVDVDFNSVTSPVSDVFSDDGWSEAWYMSAEGWVFDKRDEGVRRFWLPETYRGEIKMMDVVSLRLMTRYAALSKQWVQTHSQLLSTLLSLENVNQQLGHATSHAASHSHATTHTPQSSPHAFDEDHILRQAAPLLVKALNSKQHSILSSALKLSKSLEKDCAAIKALKRDAIATLNSDSAFNAWTHSDTDASAPALLDVARWIDNLSGMYERETIVLCFLMEELRLLPPGFEPENEHGCVVLIEQVVARFRSMHEVDLVFEAEVMEIARAAAAVFA</sequence>
<comment type="caution">
    <text evidence="6">The sequence shown here is derived from an EMBL/GenBank/DDBJ whole genome shotgun (WGS) entry which is preliminary data.</text>
</comment>
<reference evidence="6 7" key="1">
    <citation type="journal article" date="2019" name="Sci. Rep.">
        <title>Comparative genomics of chytrid fungi reveal insights into the obligate biotrophic and pathogenic lifestyle of Synchytrium endobioticum.</title>
        <authorList>
            <person name="van de Vossenberg B.T.L.H."/>
            <person name="Warris S."/>
            <person name="Nguyen H.D.T."/>
            <person name="van Gent-Pelzer M.P.E."/>
            <person name="Joly D.L."/>
            <person name="van de Geest H.C."/>
            <person name="Bonants P.J.M."/>
            <person name="Smith D.S."/>
            <person name="Levesque C.A."/>
            <person name="van der Lee T.A.J."/>
        </authorList>
    </citation>
    <scope>NUCLEOTIDE SEQUENCE [LARGE SCALE GENOMIC DNA]</scope>
    <source>
        <strain evidence="6 7">CBS 675.73</strain>
    </source>
</reference>
<evidence type="ECO:0000313" key="6">
    <source>
        <dbReference type="EMBL" id="TPX73501.1"/>
    </source>
</evidence>
<keyword evidence="7" id="KW-1185">Reference proteome</keyword>
<dbReference type="InterPro" id="IPR027417">
    <property type="entry name" value="P-loop_NTPase"/>
</dbReference>
<feature type="domain" description="Nephrocystin 3-like N-terminal" evidence="5">
    <location>
        <begin position="284"/>
        <end position="459"/>
    </location>
</feature>
<dbReference type="InterPro" id="IPR056884">
    <property type="entry name" value="NPHP3-like_N"/>
</dbReference>
<proteinExistence type="predicted"/>
<dbReference type="OrthoDB" id="538223at2759"/>
<dbReference type="PANTHER" id="PTHR44019">
    <property type="entry name" value="WD REPEAT-CONTAINING PROTEIN 55"/>
    <property type="match status" value="1"/>
</dbReference>
<dbReference type="InterPro" id="IPR020472">
    <property type="entry name" value="WD40_PAC1"/>
</dbReference>
<dbReference type="InterPro" id="IPR050505">
    <property type="entry name" value="WDR55/POC1"/>
</dbReference>
<feature type="repeat" description="WD" evidence="3">
    <location>
        <begin position="991"/>
        <end position="1032"/>
    </location>
</feature>
<dbReference type="InterPro" id="IPR001680">
    <property type="entry name" value="WD40_rpt"/>
</dbReference>
<feature type="repeat" description="WD" evidence="3">
    <location>
        <begin position="1137"/>
        <end position="1171"/>
    </location>
</feature>
<gene>
    <name evidence="6" type="ORF">CcCBS67573_g05242</name>
</gene>
<feature type="repeat" description="WD" evidence="3">
    <location>
        <begin position="949"/>
        <end position="990"/>
    </location>
</feature>
<dbReference type="SUPFAM" id="SSF52540">
    <property type="entry name" value="P-loop containing nucleoside triphosphate hydrolases"/>
    <property type="match status" value="1"/>
</dbReference>
<dbReference type="PRINTS" id="PR00320">
    <property type="entry name" value="GPROTEINBRPT"/>
</dbReference>
<dbReference type="Proteomes" id="UP000320333">
    <property type="component" value="Unassembled WGS sequence"/>
</dbReference>
<dbReference type="CDD" id="cd00200">
    <property type="entry name" value="WD40"/>
    <property type="match status" value="1"/>
</dbReference>
<evidence type="ECO:0000256" key="2">
    <source>
        <dbReference type="ARBA" id="ARBA00022737"/>
    </source>
</evidence>
<name>A0A507FAZ0_9FUNG</name>
<dbReference type="SMART" id="SM00320">
    <property type="entry name" value="WD40"/>
    <property type="match status" value="7"/>
</dbReference>
<protein>
    <recommendedName>
        <fullName evidence="5">Nephrocystin 3-like N-terminal domain-containing protein</fullName>
    </recommendedName>
</protein>
<feature type="region of interest" description="Disordered" evidence="4">
    <location>
        <begin position="188"/>
        <end position="210"/>
    </location>
</feature>
<feature type="compositionally biased region" description="Low complexity" evidence="4">
    <location>
        <begin position="1483"/>
        <end position="1504"/>
    </location>
</feature>
<organism evidence="6 7">
    <name type="scientific">Chytriomyces confervae</name>
    <dbReference type="NCBI Taxonomy" id="246404"/>
    <lineage>
        <taxon>Eukaryota</taxon>
        <taxon>Fungi</taxon>
        <taxon>Fungi incertae sedis</taxon>
        <taxon>Chytridiomycota</taxon>
        <taxon>Chytridiomycota incertae sedis</taxon>
        <taxon>Chytridiomycetes</taxon>
        <taxon>Chytridiales</taxon>
        <taxon>Chytriomycetaceae</taxon>
        <taxon>Chytriomyces</taxon>
    </lineage>
</organism>
<dbReference type="InterPro" id="IPR015943">
    <property type="entry name" value="WD40/YVTN_repeat-like_dom_sf"/>
</dbReference>
<feature type="region of interest" description="Disordered" evidence="4">
    <location>
        <begin position="1483"/>
        <end position="1505"/>
    </location>
</feature>
<evidence type="ECO:0000256" key="4">
    <source>
        <dbReference type="SAM" id="MobiDB-lite"/>
    </source>
</evidence>
<dbReference type="STRING" id="246404.A0A507FAZ0"/>
<dbReference type="Pfam" id="PF24883">
    <property type="entry name" value="NPHP3_N"/>
    <property type="match status" value="1"/>
</dbReference>
<dbReference type="Gene3D" id="2.130.10.10">
    <property type="entry name" value="YVTN repeat-like/Quinoprotein amine dehydrogenase"/>
    <property type="match status" value="2"/>
</dbReference>
<accession>A0A507FAZ0</accession>
<dbReference type="EMBL" id="QEAP01000182">
    <property type="protein sequence ID" value="TPX73501.1"/>
    <property type="molecule type" value="Genomic_DNA"/>
</dbReference>
<feature type="repeat" description="WD" evidence="3">
    <location>
        <begin position="1232"/>
        <end position="1273"/>
    </location>
</feature>
<evidence type="ECO:0000313" key="7">
    <source>
        <dbReference type="Proteomes" id="UP000320333"/>
    </source>
</evidence>
<keyword evidence="2" id="KW-0677">Repeat</keyword>
<dbReference type="InterPro" id="IPR036322">
    <property type="entry name" value="WD40_repeat_dom_sf"/>
</dbReference>
<dbReference type="PROSITE" id="PS50294">
    <property type="entry name" value="WD_REPEATS_REGION"/>
    <property type="match status" value="4"/>
</dbReference>
<evidence type="ECO:0000259" key="5">
    <source>
        <dbReference type="Pfam" id="PF24883"/>
    </source>
</evidence>
<dbReference type="PANTHER" id="PTHR44019:SF8">
    <property type="entry name" value="POC1 CENTRIOLAR PROTEIN HOMOLOG"/>
    <property type="match status" value="1"/>
</dbReference>
<dbReference type="Gene3D" id="3.40.50.300">
    <property type="entry name" value="P-loop containing nucleotide triphosphate hydrolases"/>
    <property type="match status" value="1"/>
</dbReference>
<keyword evidence="1 3" id="KW-0853">WD repeat</keyword>
<feature type="repeat" description="WD" evidence="3">
    <location>
        <begin position="1172"/>
        <end position="1213"/>
    </location>
</feature>
<dbReference type="Pfam" id="PF00400">
    <property type="entry name" value="WD40"/>
    <property type="match status" value="5"/>
</dbReference>
<feature type="repeat" description="WD" evidence="3">
    <location>
        <begin position="1086"/>
        <end position="1128"/>
    </location>
</feature>
<dbReference type="InterPro" id="IPR019775">
    <property type="entry name" value="WD40_repeat_CS"/>
</dbReference>
<dbReference type="PROSITE" id="PS00678">
    <property type="entry name" value="WD_REPEATS_1"/>
    <property type="match status" value="3"/>
</dbReference>